<keyword evidence="3" id="KW-0378">Hydrolase</keyword>
<evidence type="ECO:0000256" key="3">
    <source>
        <dbReference type="ARBA" id="ARBA00022801"/>
    </source>
</evidence>
<evidence type="ECO:0000313" key="7">
    <source>
        <dbReference type="EMBL" id="MCQ0970801.1"/>
    </source>
</evidence>
<comment type="subcellular location">
    <subcellularLocation>
        <location evidence="1">Membrane</location>
        <topology evidence="1">Multi-pass membrane protein</topology>
    </subcellularLocation>
</comment>
<evidence type="ECO:0000256" key="5">
    <source>
        <dbReference type="ARBA" id="ARBA00023136"/>
    </source>
</evidence>
<dbReference type="EMBL" id="JAKZEU010000003">
    <property type="protein sequence ID" value="MCQ0970801.1"/>
    <property type="molecule type" value="Genomic_DNA"/>
</dbReference>
<keyword evidence="8" id="KW-1185">Reference proteome</keyword>
<feature type="transmembrane region" description="Helical" evidence="6">
    <location>
        <begin position="145"/>
        <end position="164"/>
    </location>
</feature>
<feature type="transmembrane region" description="Helical" evidence="6">
    <location>
        <begin position="201"/>
        <end position="221"/>
    </location>
</feature>
<feature type="transmembrane region" description="Helical" evidence="6">
    <location>
        <begin position="171"/>
        <end position="189"/>
    </location>
</feature>
<evidence type="ECO:0000256" key="2">
    <source>
        <dbReference type="ARBA" id="ARBA00022692"/>
    </source>
</evidence>
<dbReference type="RefSeq" id="WP_255329812.1">
    <property type="nucleotide sequence ID" value="NZ_JAKZEU010000003.1"/>
</dbReference>
<name>A0ABT1MVB8_9RHOB</name>
<dbReference type="Pfam" id="PF05875">
    <property type="entry name" value="Ceramidase"/>
    <property type="match status" value="1"/>
</dbReference>
<sequence>MDWTAPIDIYCERLGPGFWAEPINAVTNLSFIAAAIWAWVEARQRAEPNRLVWVLIALAFAIGVGSFLFHTLANRWSGLADVLPIWTFVALYILIGLNRLGGIRPGRIALGVVALVGVITIWRAMGEGSPPQDAAPSGPDPFNGSLQYLPAVIAFAVFSVLTQVQRHPLRWLVLGAGVTFLVSLTARTLDRDICASLPLGTHFLWHLLNGLVIGLVLQILIRARDARTDVAGRV</sequence>
<keyword evidence="4 6" id="KW-1133">Transmembrane helix</keyword>
<keyword evidence="2 6" id="KW-0812">Transmembrane</keyword>
<dbReference type="InterPro" id="IPR008901">
    <property type="entry name" value="ACER"/>
</dbReference>
<protein>
    <submittedName>
        <fullName evidence="7">Ceramidase</fullName>
    </submittedName>
</protein>
<dbReference type="Proteomes" id="UP001203945">
    <property type="component" value="Unassembled WGS sequence"/>
</dbReference>
<feature type="transmembrane region" description="Helical" evidence="6">
    <location>
        <begin position="76"/>
        <end position="95"/>
    </location>
</feature>
<accession>A0ABT1MVB8</accession>
<organism evidence="7 8">
    <name type="scientific">Paracoccus albicereus</name>
    <dbReference type="NCBI Taxonomy" id="2922394"/>
    <lineage>
        <taxon>Bacteria</taxon>
        <taxon>Pseudomonadati</taxon>
        <taxon>Pseudomonadota</taxon>
        <taxon>Alphaproteobacteria</taxon>
        <taxon>Rhodobacterales</taxon>
        <taxon>Paracoccaceae</taxon>
        <taxon>Paracoccus</taxon>
    </lineage>
</organism>
<evidence type="ECO:0000256" key="1">
    <source>
        <dbReference type="ARBA" id="ARBA00004141"/>
    </source>
</evidence>
<feature type="transmembrane region" description="Helical" evidence="6">
    <location>
        <begin position="107"/>
        <end position="125"/>
    </location>
</feature>
<keyword evidence="5 6" id="KW-0472">Membrane</keyword>
<evidence type="ECO:0000256" key="6">
    <source>
        <dbReference type="SAM" id="Phobius"/>
    </source>
</evidence>
<proteinExistence type="predicted"/>
<comment type="caution">
    <text evidence="7">The sequence shown here is derived from an EMBL/GenBank/DDBJ whole genome shotgun (WGS) entry which is preliminary data.</text>
</comment>
<feature type="transmembrane region" description="Helical" evidence="6">
    <location>
        <begin position="23"/>
        <end position="40"/>
    </location>
</feature>
<evidence type="ECO:0000313" key="8">
    <source>
        <dbReference type="Proteomes" id="UP001203945"/>
    </source>
</evidence>
<gene>
    <name evidence="7" type="ORF">MLD63_10225</name>
</gene>
<feature type="transmembrane region" description="Helical" evidence="6">
    <location>
        <begin position="52"/>
        <end position="70"/>
    </location>
</feature>
<evidence type="ECO:0000256" key="4">
    <source>
        <dbReference type="ARBA" id="ARBA00022989"/>
    </source>
</evidence>
<reference evidence="7 8" key="1">
    <citation type="submission" date="2022-03" db="EMBL/GenBank/DDBJ databases">
        <authorList>
            <person name="He Y."/>
        </authorList>
    </citation>
    <scope>NUCLEOTIDE SEQUENCE [LARGE SCALE GENOMIC DNA]</scope>
    <source>
        <strain evidence="7 8">TK19116</strain>
    </source>
</reference>